<evidence type="ECO:0000256" key="2">
    <source>
        <dbReference type="ARBA" id="ARBA00023043"/>
    </source>
</evidence>
<evidence type="ECO:0000256" key="3">
    <source>
        <dbReference type="PROSITE-ProRule" id="PRU00023"/>
    </source>
</evidence>
<dbReference type="GO" id="GO:0071356">
    <property type="term" value="P:cellular response to tumor necrosis factor"/>
    <property type="evidence" value="ECO:0007669"/>
    <property type="project" value="TreeGrafter"/>
</dbReference>
<feature type="domain" description="DZIP3-like HEPN" evidence="4">
    <location>
        <begin position="132"/>
        <end position="263"/>
    </location>
</feature>
<feature type="repeat" description="ANK" evidence="3">
    <location>
        <begin position="1256"/>
        <end position="1288"/>
    </location>
</feature>
<feature type="repeat" description="ANK" evidence="3">
    <location>
        <begin position="861"/>
        <end position="884"/>
    </location>
</feature>
<keyword evidence="1" id="KW-0677">Repeat</keyword>
<dbReference type="GO" id="GO:0005829">
    <property type="term" value="C:cytosol"/>
    <property type="evidence" value="ECO:0007669"/>
    <property type="project" value="TreeGrafter"/>
</dbReference>
<feature type="repeat" description="ANK" evidence="3">
    <location>
        <begin position="1124"/>
        <end position="1156"/>
    </location>
</feature>
<dbReference type="Pfam" id="PF12796">
    <property type="entry name" value="Ank_2"/>
    <property type="match status" value="5"/>
</dbReference>
<evidence type="ECO:0000313" key="6">
    <source>
        <dbReference type="EMBL" id="CAG2241740.1"/>
    </source>
</evidence>
<feature type="repeat" description="ANK" evidence="3">
    <location>
        <begin position="1191"/>
        <end position="1223"/>
    </location>
</feature>
<dbReference type="Pfam" id="PF18738">
    <property type="entry name" value="HEPN_DZIP3"/>
    <property type="match status" value="2"/>
</dbReference>
<dbReference type="Proteomes" id="UP000683360">
    <property type="component" value="Unassembled WGS sequence"/>
</dbReference>
<dbReference type="Gene3D" id="3.40.50.300">
    <property type="entry name" value="P-loop containing nucleotide triphosphate hydrolases"/>
    <property type="match status" value="1"/>
</dbReference>
<name>A0A8S3UHF8_MYTED</name>
<organism evidence="6 7">
    <name type="scientific">Mytilus edulis</name>
    <name type="common">Blue mussel</name>
    <dbReference type="NCBI Taxonomy" id="6550"/>
    <lineage>
        <taxon>Eukaryota</taxon>
        <taxon>Metazoa</taxon>
        <taxon>Spiralia</taxon>
        <taxon>Lophotrochozoa</taxon>
        <taxon>Mollusca</taxon>
        <taxon>Bivalvia</taxon>
        <taxon>Autobranchia</taxon>
        <taxon>Pteriomorphia</taxon>
        <taxon>Mytilida</taxon>
        <taxon>Mytiloidea</taxon>
        <taxon>Mytilidae</taxon>
        <taxon>Mytilinae</taxon>
        <taxon>Mytilus</taxon>
    </lineage>
</organism>
<dbReference type="OrthoDB" id="6084201at2759"/>
<feature type="repeat" description="ANK" evidence="3">
    <location>
        <begin position="1289"/>
        <end position="1321"/>
    </location>
</feature>
<feature type="repeat" description="ANK" evidence="3">
    <location>
        <begin position="1001"/>
        <end position="1033"/>
    </location>
</feature>
<dbReference type="PANTHER" id="PTHR46680:SF3">
    <property type="entry name" value="NF-KAPPA-B INHIBITOR CACTUS"/>
    <property type="match status" value="1"/>
</dbReference>
<dbReference type="SUPFAM" id="SSF48403">
    <property type="entry name" value="Ankyrin repeat"/>
    <property type="match status" value="2"/>
</dbReference>
<accession>A0A8S3UHF8</accession>
<dbReference type="SUPFAM" id="SSF52540">
    <property type="entry name" value="P-loop containing nucleoside triphosphate hydrolases"/>
    <property type="match status" value="1"/>
</dbReference>
<comment type="caution">
    <text evidence="6">The sequence shown here is derived from an EMBL/GenBank/DDBJ whole genome shotgun (WGS) entry which is preliminary data.</text>
</comment>
<dbReference type="InterPro" id="IPR051070">
    <property type="entry name" value="NF-kappa-B_inhibitor"/>
</dbReference>
<dbReference type="EMBL" id="CAJPWZ010002593">
    <property type="protein sequence ID" value="CAG2241740.1"/>
    <property type="molecule type" value="Genomic_DNA"/>
</dbReference>
<evidence type="ECO:0000313" key="7">
    <source>
        <dbReference type="Proteomes" id="UP000683360"/>
    </source>
</evidence>
<dbReference type="Pfam" id="PF00023">
    <property type="entry name" value="Ank"/>
    <property type="match status" value="1"/>
</dbReference>
<dbReference type="Pfam" id="PF20720">
    <property type="entry name" value="nSTAND3"/>
    <property type="match status" value="1"/>
</dbReference>
<evidence type="ECO:0000256" key="1">
    <source>
        <dbReference type="ARBA" id="ARBA00022737"/>
    </source>
</evidence>
<feature type="repeat" description="ANK" evidence="3">
    <location>
        <begin position="1157"/>
        <end position="1190"/>
    </location>
</feature>
<dbReference type="PROSITE" id="PS50088">
    <property type="entry name" value="ANK_REPEAT"/>
    <property type="match status" value="8"/>
</dbReference>
<dbReference type="InterPro" id="IPR041249">
    <property type="entry name" value="HEPN_DZIP3"/>
</dbReference>
<gene>
    <name evidence="6" type="ORF">MEDL_53936</name>
</gene>
<dbReference type="GO" id="GO:0051059">
    <property type="term" value="F:NF-kappaB binding"/>
    <property type="evidence" value="ECO:0007669"/>
    <property type="project" value="TreeGrafter"/>
</dbReference>
<dbReference type="InterPro" id="IPR002110">
    <property type="entry name" value="Ankyrin_rpt"/>
</dbReference>
<reference evidence="6" key="1">
    <citation type="submission" date="2021-03" db="EMBL/GenBank/DDBJ databases">
        <authorList>
            <person name="Bekaert M."/>
        </authorList>
    </citation>
    <scope>NUCLEOTIDE SEQUENCE</scope>
</reference>
<dbReference type="Pfam" id="PF13637">
    <property type="entry name" value="Ank_4"/>
    <property type="match status" value="1"/>
</dbReference>
<dbReference type="PROSITE" id="PS50297">
    <property type="entry name" value="ANK_REP_REGION"/>
    <property type="match status" value="7"/>
</dbReference>
<evidence type="ECO:0000259" key="5">
    <source>
        <dbReference type="Pfam" id="PF20720"/>
    </source>
</evidence>
<feature type="domain" description="Novel STAND NTPase 3" evidence="5">
    <location>
        <begin position="302"/>
        <end position="353"/>
    </location>
</feature>
<dbReference type="SMART" id="SM00248">
    <property type="entry name" value="ANK"/>
    <property type="match status" value="15"/>
</dbReference>
<feature type="domain" description="DZIP3-like HEPN" evidence="4">
    <location>
        <begin position="4"/>
        <end position="79"/>
    </location>
</feature>
<dbReference type="Gene3D" id="1.25.40.20">
    <property type="entry name" value="Ankyrin repeat-containing domain"/>
    <property type="match status" value="5"/>
</dbReference>
<protein>
    <recommendedName>
        <fullName evidence="8">DZIP3-like HEPN domain-containing protein</fullName>
    </recommendedName>
</protein>
<feature type="repeat" description="ANK" evidence="3">
    <location>
        <begin position="812"/>
        <end position="833"/>
    </location>
</feature>
<proteinExistence type="predicted"/>
<sequence length="1347" mass="154153">MDKSDIFPMETDTSDAACLLRLKHYRNNIVHSKTFALSDEDFKQYWEHITCAVCKLGGESYREMCLQLKCSQLDENENKYEKDCDKCTRIMAHTGESLEKKRETENFTRINRLLQRVATPVVKIHFDGEFHPTQLKSILAKGRIELRKQKSINQYQFTLLYPANGDPSSFDFDLTLLITLLRHLETKVPISDTLPIATDISIAASLSRLKYYRNQVAHNQTLTLSCTEFEIWWNDITNAICVLGGESYKEKCKQLKYRPLDGKDLPLEIKKIVNSVRELEKEEYLYWIEDIERYFPISTVIDDITAAFKQHHFIVISGHAGTGKTAIARYVALNLHKTQDMSIFPVKNPNTIQHELALRYQINSAAHKLKVKKMPASGKKKQTKPIKVIALDTHTKQSILIFVVDDFLGRYTINKRLSNAWKELYYEHFYIPSNEINSIYIIATCREDIRGTFQFNSLKDLYHFEEYNTSEMGGNIDNKQNVASCHMNPSTVEIIFADKKIQKEVNFYTFCFLYSHYLLTENIDFFKNPYSAFGKEFDEIRCRSEPCYIGLVVLTIYDGKLNKPLSDQVSVELVSKLCEECQLPKSIKLSQIQQELEIVVGRYIIDEVTAYSLVHPEFYEILLHYFIKKIPESLIAFGSNDFLQTRVQLEKSTNESSNFVLVVIEKNHAEIYFDRLIEEIKLKQFENAFQNMQVANVAYQEQLIQHIQKSDKALHILASNCLPLILSVVNNSSELVRLILEKREEFNLSREVEIERQDDFDLIDYEDRKLLNLQSTINDEEIILMLACLCGSARVVELLLALEYDINYQNAMQKTPIHLACLRGNYEVVEVLLGMQSTGKEERFRQISLESDCDVDIQDANGLTALHMACRTGHTTVVNLLLKKWKCSVGDKEEQSRIALFADKFSVTDNQRRIVLHFAAESSSAADIFKILFQAISLSDCTGTGEHADAIHENTHICDLINTQDKDGKTVLFTACENDNNDCVAFLLKYKCCKINICNDRNETPMFRACQNDNTKLVDILVQYNADVNFKDITGRTSLHVAVESKNKDMVKSILNNKICLVNLRDKNSYSALHLAIFGKNFEIVKTLLEADCYDKCDINSPDSNKNTPLITKPDFDLNCWDRFGRTGLHHAVIGNNIKAIKLLLKTNINLNKQDDDKETALHIAHRCNKSEIVAELLRTPGCDINLSNKAGKSIAHIACERNEMSIVRTLLRKNCAINAEDDLGRTPLNIAMSSNFLDIFTVLLNKSDINAKYMNGWTPLHMACRQQRGAAVKLLLQTACNVNIQDNTGKTALHIAACGRESSIVKELLEIKCNVNICDNIGKTAFSYALENHNKEVLRQFKCKDY</sequence>
<evidence type="ECO:0008006" key="8">
    <source>
        <dbReference type="Google" id="ProtNLM"/>
    </source>
</evidence>
<dbReference type="InterPro" id="IPR027417">
    <property type="entry name" value="P-loop_NTPase"/>
</dbReference>
<dbReference type="InterPro" id="IPR036770">
    <property type="entry name" value="Ankyrin_rpt-contain_sf"/>
</dbReference>
<keyword evidence="2 3" id="KW-0040">ANK repeat</keyword>
<keyword evidence="7" id="KW-1185">Reference proteome</keyword>
<dbReference type="PANTHER" id="PTHR46680">
    <property type="entry name" value="NF-KAPPA-B INHIBITOR ALPHA"/>
    <property type="match status" value="1"/>
</dbReference>
<evidence type="ECO:0000259" key="4">
    <source>
        <dbReference type="Pfam" id="PF18738"/>
    </source>
</evidence>
<dbReference type="InterPro" id="IPR049050">
    <property type="entry name" value="nSTAND3"/>
</dbReference>